<feature type="transmembrane region" description="Helical" evidence="5">
    <location>
        <begin position="264"/>
        <end position="285"/>
    </location>
</feature>
<evidence type="ECO:0000256" key="1">
    <source>
        <dbReference type="ARBA" id="ARBA00004141"/>
    </source>
</evidence>
<accession>A0A5N5SWM5</accession>
<feature type="transmembrane region" description="Helical" evidence="5">
    <location>
        <begin position="84"/>
        <end position="106"/>
    </location>
</feature>
<comment type="subcellular location">
    <subcellularLocation>
        <location evidence="1">Membrane</location>
        <topology evidence="1">Multi-pass membrane protein</topology>
    </subcellularLocation>
</comment>
<proteinExistence type="predicted"/>
<dbReference type="Proteomes" id="UP000326759">
    <property type="component" value="Unassembled WGS sequence"/>
</dbReference>
<dbReference type="GO" id="GO:0016020">
    <property type="term" value="C:membrane"/>
    <property type="evidence" value="ECO:0007669"/>
    <property type="project" value="UniProtKB-SubCell"/>
</dbReference>
<gene>
    <name evidence="6" type="primary">Ei24</name>
    <name evidence="6" type="ORF">Anas_02959</name>
</gene>
<evidence type="ECO:0000256" key="5">
    <source>
        <dbReference type="SAM" id="Phobius"/>
    </source>
</evidence>
<evidence type="ECO:0000313" key="6">
    <source>
        <dbReference type="EMBL" id="KAB7498315.1"/>
    </source>
</evidence>
<keyword evidence="7" id="KW-1185">Reference proteome</keyword>
<dbReference type="PANTHER" id="PTHR21389">
    <property type="entry name" value="P53 INDUCED PROTEIN"/>
    <property type="match status" value="1"/>
</dbReference>
<evidence type="ECO:0000256" key="4">
    <source>
        <dbReference type="ARBA" id="ARBA00023136"/>
    </source>
</evidence>
<feature type="transmembrane region" description="Helical" evidence="5">
    <location>
        <begin position="199"/>
        <end position="220"/>
    </location>
</feature>
<keyword evidence="4 5" id="KW-0472">Membrane</keyword>
<keyword evidence="2 5" id="KW-0812">Transmembrane</keyword>
<evidence type="ECO:0000256" key="2">
    <source>
        <dbReference type="ARBA" id="ARBA00022692"/>
    </source>
</evidence>
<dbReference type="OrthoDB" id="266518at2759"/>
<protein>
    <submittedName>
        <fullName evidence="6">Etoposide-induced protein 2.4</fullName>
    </submittedName>
</protein>
<feature type="transmembrane region" description="Helical" evidence="5">
    <location>
        <begin position="172"/>
        <end position="193"/>
    </location>
</feature>
<dbReference type="EMBL" id="SEYY01019383">
    <property type="protein sequence ID" value="KAB7498315.1"/>
    <property type="molecule type" value="Genomic_DNA"/>
</dbReference>
<dbReference type="PANTHER" id="PTHR21389:SF0">
    <property type="entry name" value="ETOPOSIDE-INDUCED PROTEIN 2.4 HOMOLOG"/>
    <property type="match status" value="1"/>
</dbReference>
<comment type="caution">
    <text evidence="6">The sequence shown here is derived from an EMBL/GenBank/DDBJ whole genome shotgun (WGS) entry which is preliminary data.</text>
</comment>
<evidence type="ECO:0000313" key="7">
    <source>
        <dbReference type="Proteomes" id="UP000326759"/>
    </source>
</evidence>
<dbReference type="GO" id="GO:0016236">
    <property type="term" value="P:macroautophagy"/>
    <property type="evidence" value="ECO:0007669"/>
    <property type="project" value="TreeGrafter"/>
</dbReference>
<dbReference type="GO" id="GO:0005783">
    <property type="term" value="C:endoplasmic reticulum"/>
    <property type="evidence" value="ECO:0007669"/>
    <property type="project" value="TreeGrafter"/>
</dbReference>
<dbReference type="AlphaFoldDB" id="A0A5N5SWM5"/>
<feature type="transmembrane region" description="Helical" evidence="5">
    <location>
        <begin position="112"/>
        <end position="133"/>
    </location>
</feature>
<organism evidence="6 7">
    <name type="scientific">Armadillidium nasatum</name>
    <dbReference type="NCBI Taxonomy" id="96803"/>
    <lineage>
        <taxon>Eukaryota</taxon>
        <taxon>Metazoa</taxon>
        <taxon>Ecdysozoa</taxon>
        <taxon>Arthropoda</taxon>
        <taxon>Crustacea</taxon>
        <taxon>Multicrustacea</taxon>
        <taxon>Malacostraca</taxon>
        <taxon>Eumalacostraca</taxon>
        <taxon>Peracarida</taxon>
        <taxon>Isopoda</taxon>
        <taxon>Oniscidea</taxon>
        <taxon>Crinocheta</taxon>
        <taxon>Armadillidiidae</taxon>
        <taxon>Armadillidium</taxon>
    </lineage>
</organism>
<sequence length="291" mass="33156">MVEVESFNILSYVFKDVIYGTLLGLKDSCLGIIDVLFNAAKAYFSKGVQHDSQEKNLSASASQKKSKNNDAYGDVLRCSLFNTILFCLAFFVLFLIKKSASLIIFWNPDESSWIYSVINVAVQLVTVIPIYIISKAANIFWLQDLSNKAYHKHYGSPVAFSLSHIGYQISDVTFSIVIECLLIVQANILEYLLPPRLALISSVVHYSLLNALYAFEYLWGNRGWSLHTRIRTLVDWFFSVCYPFFIVGAIIAPSEAVKQRGPSLKVFFFVIWFTSYLSKVISTVWRQRKSR</sequence>
<reference evidence="6 7" key="1">
    <citation type="journal article" date="2019" name="PLoS Biol.">
        <title>Sex chromosomes control vertical transmission of feminizing Wolbachia symbionts in an isopod.</title>
        <authorList>
            <person name="Becking T."/>
            <person name="Chebbi M.A."/>
            <person name="Giraud I."/>
            <person name="Moumen B."/>
            <person name="Laverre T."/>
            <person name="Caubet Y."/>
            <person name="Peccoud J."/>
            <person name="Gilbert C."/>
            <person name="Cordaux R."/>
        </authorList>
    </citation>
    <scope>NUCLEOTIDE SEQUENCE [LARGE SCALE GENOMIC DNA]</scope>
    <source>
        <strain evidence="6">ANa2</strain>
        <tissue evidence="6">Whole body excluding digestive tract and cuticle</tissue>
    </source>
</reference>
<name>A0A5N5SWM5_9CRUS</name>
<feature type="transmembrane region" description="Helical" evidence="5">
    <location>
        <begin position="232"/>
        <end position="252"/>
    </location>
</feature>
<evidence type="ECO:0000256" key="3">
    <source>
        <dbReference type="ARBA" id="ARBA00022989"/>
    </source>
</evidence>
<keyword evidence="3 5" id="KW-1133">Transmembrane helix</keyword>